<dbReference type="PROSITE" id="PS51193">
    <property type="entry name" value="HELICASE_ATP_BIND_2"/>
    <property type="match status" value="1"/>
</dbReference>
<feature type="compositionally biased region" description="Acidic residues" evidence="4">
    <location>
        <begin position="137"/>
        <end position="146"/>
    </location>
</feature>
<feature type="region of interest" description="Disordered" evidence="4">
    <location>
        <begin position="137"/>
        <end position="168"/>
    </location>
</feature>
<dbReference type="OrthoDB" id="267079at2759"/>
<dbReference type="EMBL" id="SPNW01000003">
    <property type="protein sequence ID" value="TIA93190.1"/>
    <property type="molecule type" value="Genomic_DNA"/>
</dbReference>
<keyword evidence="1" id="KW-0547">Nucleotide-binding</keyword>
<dbReference type="AlphaFoldDB" id="A0A4T0FXL4"/>
<gene>
    <name evidence="6" type="ORF">E3P99_00324</name>
</gene>
<dbReference type="GO" id="GO:0016787">
    <property type="term" value="F:hydrolase activity"/>
    <property type="evidence" value="ECO:0007669"/>
    <property type="project" value="UniProtKB-KW"/>
</dbReference>
<dbReference type="GO" id="GO:0005634">
    <property type="term" value="C:nucleus"/>
    <property type="evidence" value="ECO:0007669"/>
    <property type="project" value="TreeGrafter"/>
</dbReference>
<evidence type="ECO:0000313" key="7">
    <source>
        <dbReference type="Proteomes" id="UP000310189"/>
    </source>
</evidence>
<dbReference type="GO" id="GO:0034085">
    <property type="term" value="P:establishment of sister chromatid cohesion"/>
    <property type="evidence" value="ECO:0007669"/>
    <property type="project" value="TreeGrafter"/>
</dbReference>
<dbReference type="GO" id="GO:0003678">
    <property type="term" value="F:DNA helicase activity"/>
    <property type="evidence" value="ECO:0007669"/>
    <property type="project" value="TreeGrafter"/>
</dbReference>
<dbReference type="Gene3D" id="3.40.50.300">
    <property type="entry name" value="P-loop containing nucleotide triphosphate hydrolases"/>
    <property type="match status" value="1"/>
</dbReference>
<evidence type="ECO:0000256" key="3">
    <source>
        <dbReference type="ARBA" id="ARBA00022840"/>
    </source>
</evidence>
<keyword evidence="7" id="KW-1185">Reference proteome</keyword>
<evidence type="ECO:0000259" key="5">
    <source>
        <dbReference type="PROSITE" id="PS51193"/>
    </source>
</evidence>
<comment type="caution">
    <text evidence="6">The sequence shown here is derived from an EMBL/GenBank/DDBJ whole genome shotgun (WGS) entry which is preliminary data.</text>
</comment>
<organism evidence="6 7">
    <name type="scientific">Wallemia hederae</name>
    <dbReference type="NCBI Taxonomy" id="1540922"/>
    <lineage>
        <taxon>Eukaryota</taxon>
        <taxon>Fungi</taxon>
        <taxon>Dikarya</taxon>
        <taxon>Basidiomycota</taxon>
        <taxon>Wallemiomycotina</taxon>
        <taxon>Wallemiomycetes</taxon>
        <taxon>Wallemiales</taxon>
        <taxon>Wallemiaceae</taxon>
        <taxon>Wallemia</taxon>
    </lineage>
</organism>
<keyword evidence="3" id="KW-0067">ATP-binding</keyword>
<proteinExistence type="predicted"/>
<protein>
    <recommendedName>
        <fullName evidence="5">Helicase ATP-binding domain-containing protein</fullName>
    </recommendedName>
</protein>
<feature type="domain" description="Helicase ATP-binding" evidence="5">
    <location>
        <begin position="2"/>
        <end position="168"/>
    </location>
</feature>
<dbReference type="PANTHER" id="PTHR11472:SF41">
    <property type="entry name" value="ATP-DEPENDENT DNA HELICASE DDX11-RELATED"/>
    <property type="match status" value="1"/>
</dbReference>
<reference evidence="6 7" key="1">
    <citation type="submission" date="2019-03" db="EMBL/GenBank/DDBJ databases">
        <title>Sequencing 23 genomes of Wallemia ichthyophaga.</title>
        <authorList>
            <person name="Gostincar C."/>
        </authorList>
    </citation>
    <scope>NUCLEOTIDE SEQUENCE [LARGE SCALE GENOMIC DNA]</scope>
    <source>
        <strain evidence="6 7">EXF-5753</strain>
    </source>
</reference>
<dbReference type="GO" id="GO:0005524">
    <property type="term" value="F:ATP binding"/>
    <property type="evidence" value="ECO:0007669"/>
    <property type="project" value="UniProtKB-KW"/>
</dbReference>
<dbReference type="SUPFAM" id="SSF52540">
    <property type="entry name" value="P-loop containing nucleoside triphosphate hydrolases"/>
    <property type="match status" value="1"/>
</dbReference>
<evidence type="ECO:0000313" key="6">
    <source>
        <dbReference type="EMBL" id="TIA93190.1"/>
    </source>
</evidence>
<dbReference type="InterPro" id="IPR027417">
    <property type="entry name" value="P-loop_NTPase"/>
</dbReference>
<dbReference type="Proteomes" id="UP000310189">
    <property type="component" value="Unassembled WGS sequence"/>
</dbReference>
<name>A0A4T0FXL4_9BASI</name>
<dbReference type="InterPro" id="IPR014013">
    <property type="entry name" value="Helic_SF1/SF2_ATP-bd_DinG/Rad3"/>
</dbReference>
<evidence type="ECO:0000256" key="4">
    <source>
        <dbReference type="SAM" id="MobiDB-lite"/>
    </source>
</evidence>
<evidence type="ECO:0000256" key="1">
    <source>
        <dbReference type="ARBA" id="ARBA00022741"/>
    </source>
</evidence>
<sequence>MTKEFEAFPFKPYPIQIDFMQACYSACENSNVAVLESPTGTGKSLSLLVGCLTWLRDEAIRSKEVTLDRIREQLLANKGNKPAWVIEHTIKLKREDLENELRLMDERLAAVKEKEASLRKPTKDISSRKKLKIDYDDADNDDEFLPDDNKQNDENDDINADAKAMLEQ</sequence>
<dbReference type="PANTHER" id="PTHR11472">
    <property type="entry name" value="DNA REPAIR DEAD HELICASE RAD3/XP-D SUBFAMILY MEMBER"/>
    <property type="match status" value="1"/>
</dbReference>
<keyword evidence="2" id="KW-0378">Hydrolase</keyword>
<evidence type="ECO:0000256" key="2">
    <source>
        <dbReference type="ARBA" id="ARBA00022801"/>
    </source>
</evidence>
<dbReference type="InterPro" id="IPR045028">
    <property type="entry name" value="DinG/Rad3-like"/>
</dbReference>
<accession>A0A4T0FXL4</accession>